<protein>
    <submittedName>
        <fullName evidence="1">Uncharacterized protein</fullName>
    </submittedName>
</protein>
<evidence type="ECO:0000313" key="1">
    <source>
        <dbReference type="EMBL" id="KAG6004672.1"/>
    </source>
</evidence>
<reference evidence="1" key="1">
    <citation type="journal article" date="2020" name="bioRxiv">
        <title>Whole genome comparisons of ergot fungi reveals the divergence and evolution of species within the genus Claviceps are the result of varying mechanisms driving genome evolution and host range expansion.</title>
        <authorList>
            <person name="Wyka S.A."/>
            <person name="Mondo S.J."/>
            <person name="Liu M."/>
            <person name="Dettman J."/>
            <person name="Nalam V."/>
            <person name="Broders K.D."/>
        </authorList>
    </citation>
    <scope>NUCLEOTIDE SEQUENCE</scope>
    <source>
        <strain evidence="1">CCC 602</strain>
    </source>
</reference>
<comment type="caution">
    <text evidence="1">The sequence shown here is derived from an EMBL/GenBank/DDBJ whole genome shotgun (WGS) entry which is preliminary data.</text>
</comment>
<accession>A0A9P7SYV9</accession>
<dbReference type="Proteomes" id="UP000748025">
    <property type="component" value="Unassembled WGS sequence"/>
</dbReference>
<organism evidence="1 2">
    <name type="scientific">Claviceps pusilla</name>
    <dbReference type="NCBI Taxonomy" id="123648"/>
    <lineage>
        <taxon>Eukaryota</taxon>
        <taxon>Fungi</taxon>
        <taxon>Dikarya</taxon>
        <taxon>Ascomycota</taxon>
        <taxon>Pezizomycotina</taxon>
        <taxon>Sordariomycetes</taxon>
        <taxon>Hypocreomycetidae</taxon>
        <taxon>Hypocreales</taxon>
        <taxon>Clavicipitaceae</taxon>
        <taxon>Claviceps</taxon>
    </lineage>
</organism>
<evidence type="ECO:0000313" key="2">
    <source>
        <dbReference type="Proteomes" id="UP000748025"/>
    </source>
</evidence>
<name>A0A9P7SYV9_9HYPO</name>
<proteinExistence type="predicted"/>
<dbReference type="EMBL" id="SRPW01001213">
    <property type="protein sequence ID" value="KAG6004672.1"/>
    <property type="molecule type" value="Genomic_DNA"/>
</dbReference>
<dbReference type="AlphaFoldDB" id="A0A9P7SYV9"/>
<keyword evidence="2" id="KW-1185">Reference proteome</keyword>
<gene>
    <name evidence="1" type="ORF">E4U43_000694</name>
</gene>
<sequence>MPSRHFRPEQDILQLNHEDWSVIRSLAFLSFASRLSFRYLNILQQDQEDQEDMKMVKKTNEMIWHVVILRVMSF</sequence>